<accession>A0A2H1HA14</accession>
<feature type="compositionally biased region" description="Basic residues" evidence="1">
    <location>
        <begin position="139"/>
        <end position="157"/>
    </location>
</feature>
<dbReference type="EMBL" id="LT854271">
    <property type="protein sequence ID" value="SMR62650.1"/>
    <property type="molecule type" value="Genomic_DNA"/>
</dbReference>
<feature type="compositionally biased region" description="Basic and acidic residues" evidence="1">
    <location>
        <begin position="1"/>
        <end position="17"/>
    </location>
</feature>
<evidence type="ECO:0000313" key="3">
    <source>
        <dbReference type="Proteomes" id="UP000245764"/>
    </source>
</evidence>
<evidence type="ECO:0000313" key="2">
    <source>
        <dbReference type="EMBL" id="SMR62650.1"/>
    </source>
</evidence>
<gene>
    <name evidence="2" type="ORF">ZT1E4_G11966</name>
</gene>
<protein>
    <submittedName>
        <fullName evidence="2">Uncharacterized protein</fullName>
    </submittedName>
</protein>
<reference evidence="3" key="1">
    <citation type="submission" date="2017-05" db="EMBL/GenBank/DDBJ databases">
        <authorList>
            <person name="Song R."/>
            <person name="Chenine A.L."/>
            <person name="Ruprecht R.M."/>
        </authorList>
    </citation>
    <scope>NUCLEOTIDE SEQUENCE [LARGE SCALE GENOMIC DNA]</scope>
</reference>
<feature type="region of interest" description="Disordered" evidence="1">
    <location>
        <begin position="138"/>
        <end position="157"/>
    </location>
</feature>
<evidence type="ECO:0000256" key="1">
    <source>
        <dbReference type="SAM" id="MobiDB-lite"/>
    </source>
</evidence>
<dbReference type="Proteomes" id="UP000245764">
    <property type="component" value="Chromosome 20"/>
</dbReference>
<proteinExistence type="predicted"/>
<sequence length="157" mass="17674">MSHGKETAVEEVEHDKAAQATNHDDDDDEDSLARLENAYATPVQPLHKPAAQQSRFQDHRRKATPAALVDKPKTPAPIITTKVKSLPKKALLARASRPISMTQISRPNSTRPELYLAKLKQAKQELYERHEALIESVAARRKRSRAGRRPRGRRCVC</sequence>
<organism evidence="2 3">
    <name type="scientific">Zymoseptoria tritici ST99CH_1E4</name>
    <dbReference type="NCBI Taxonomy" id="1276532"/>
    <lineage>
        <taxon>Eukaryota</taxon>
        <taxon>Fungi</taxon>
        <taxon>Dikarya</taxon>
        <taxon>Ascomycota</taxon>
        <taxon>Pezizomycotina</taxon>
        <taxon>Dothideomycetes</taxon>
        <taxon>Dothideomycetidae</taxon>
        <taxon>Mycosphaerellales</taxon>
        <taxon>Mycosphaerellaceae</taxon>
        <taxon>Zymoseptoria</taxon>
    </lineage>
</organism>
<feature type="region of interest" description="Disordered" evidence="1">
    <location>
        <begin position="1"/>
        <end position="74"/>
    </location>
</feature>
<dbReference type="AlphaFoldDB" id="A0A2H1HA14"/>
<name>A0A2H1HA14_ZYMTR</name>